<sequence>MYNNNSHILSITHCSFPSLVLTNRFRLVVTSETQVELTRTPFIIQVATCHLSHAFYSILFIKQHQDFLLNLPPPLLLPNHHHHHHHHHQHLLYLLLYTKTINMTTSSISTTVKFLMIFFLSSRIAMQTYNTDVDSTLSELELSLDGEFDFHNVSHAAKDFGNRFQFQPFVVLTPKTISDISATIKHVYQMGQSSSLTVAARGHGHSLQGQAQAPGGIVIQMESLQQQKIHVHSGRLSSYVDVSAGELWINILLESLKHGLAPKSWTDYLHLTVGGTLSNAGISGQAFKHGPQISNVHQLEIVTGKGEVVTCSPGENADLFYGALGGLGQFGIITKARIALEPAPQMVRWIRVLYSNFTAFTQDQEMLISAKKTFDYIEGFVIINRTGILNNWRSSFNPQDPIQASHFKSDGKTLFCLEMTKNFNADETDIMNQEVNTLLSQLRYIPSTLFQSEVTYLEFLDRVHVSEVKLRSKGLWEIPHPWLNLLIPKSKIHDFADGVFGNILKDSNNGPILLYPLNKSKWNNQTSVVIPDEEVFYLVAFLSSAPNSSNHDSLDSALEMNEKVLDFCKRADIGMKQYLPYYSSEEEWKTHFGSRWKLFAQRKHFYDPLSILAPGQRIFRRAVYTS</sequence>
<comment type="caution">
    <text evidence="1">The sequence shown here is derived from an EMBL/GenBank/DDBJ whole genome shotgun (WGS) entry which is preliminary data.</text>
</comment>
<proteinExistence type="predicted"/>
<evidence type="ECO:0000313" key="1">
    <source>
        <dbReference type="EMBL" id="KAH7677185.1"/>
    </source>
</evidence>
<evidence type="ECO:0000313" key="2">
    <source>
        <dbReference type="Proteomes" id="UP000827976"/>
    </source>
</evidence>
<keyword evidence="1" id="KW-0560">Oxidoreductase</keyword>
<dbReference type="Proteomes" id="UP000827976">
    <property type="component" value="Chromosome 7"/>
</dbReference>
<accession>A0ACB7VS49</accession>
<dbReference type="EMBL" id="CM037017">
    <property type="protein sequence ID" value="KAH7677185.1"/>
    <property type="molecule type" value="Genomic_DNA"/>
</dbReference>
<reference evidence="2" key="1">
    <citation type="journal article" date="2022" name="Nat. Commun.">
        <title>Chromosome evolution and the genetic basis of agronomically important traits in greater yam.</title>
        <authorList>
            <person name="Bredeson J.V."/>
            <person name="Lyons J.B."/>
            <person name="Oniyinde I.O."/>
            <person name="Okereke N.R."/>
            <person name="Kolade O."/>
            <person name="Nnabue I."/>
            <person name="Nwadili C.O."/>
            <person name="Hribova E."/>
            <person name="Parker M."/>
            <person name="Nwogha J."/>
            <person name="Shu S."/>
            <person name="Carlson J."/>
            <person name="Kariba R."/>
            <person name="Muthemba S."/>
            <person name="Knop K."/>
            <person name="Barton G.J."/>
            <person name="Sherwood A.V."/>
            <person name="Lopez-Montes A."/>
            <person name="Asiedu R."/>
            <person name="Jamnadass R."/>
            <person name="Muchugi A."/>
            <person name="Goodstein D."/>
            <person name="Egesi C.N."/>
            <person name="Featherston J."/>
            <person name="Asfaw A."/>
            <person name="Simpson G.G."/>
            <person name="Dolezel J."/>
            <person name="Hendre P.S."/>
            <person name="Van Deynze A."/>
            <person name="Kumar P.L."/>
            <person name="Obidiegwu J.E."/>
            <person name="Bhattacharjee R."/>
            <person name="Rokhsar D.S."/>
        </authorList>
    </citation>
    <scope>NUCLEOTIDE SEQUENCE [LARGE SCALE GENOMIC DNA]</scope>
    <source>
        <strain evidence="2">cv. TDa95/00328</strain>
    </source>
</reference>
<organism evidence="1 2">
    <name type="scientific">Dioscorea alata</name>
    <name type="common">Purple yam</name>
    <dbReference type="NCBI Taxonomy" id="55571"/>
    <lineage>
        <taxon>Eukaryota</taxon>
        <taxon>Viridiplantae</taxon>
        <taxon>Streptophyta</taxon>
        <taxon>Embryophyta</taxon>
        <taxon>Tracheophyta</taxon>
        <taxon>Spermatophyta</taxon>
        <taxon>Magnoliopsida</taxon>
        <taxon>Liliopsida</taxon>
        <taxon>Dioscoreales</taxon>
        <taxon>Dioscoreaceae</taxon>
        <taxon>Dioscorea</taxon>
    </lineage>
</organism>
<name>A0ACB7VS49_DIOAL</name>
<protein>
    <submittedName>
        <fullName evidence="1">Cytokinin dehydrogenase protein</fullName>
        <ecNumber evidence="1">1.5.99.12</ecNumber>
    </submittedName>
</protein>
<gene>
    <name evidence="1" type="ORF">IHE45_07G065900</name>
</gene>
<dbReference type="EC" id="1.5.99.12" evidence="1"/>
<keyword evidence="2" id="KW-1185">Reference proteome</keyword>